<evidence type="ECO:0000313" key="3">
    <source>
        <dbReference type="EMBL" id="RJF86703.1"/>
    </source>
</evidence>
<dbReference type="PANTHER" id="PTHR33755:SF6">
    <property type="entry name" value="PLASMID STABILIZATION SYSTEM PROTEIN"/>
    <property type="match status" value="1"/>
</dbReference>
<sequence length="102" mass="11320">MAQIRKTKRARADLLEIWLKIAAANTGAADRVLDQIERRVSLLENSPAAGPSRPDIAPTARALVVRPYLVLYRVLPKSVVQIVRVLHGARKIDLSLFLEGIE</sequence>
<organism evidence="3 4">
    <name type="scientific">Oleomonas cavernae</name>
    <dbReference type="NCBI Taxonomy" id="2320859"/>
    <lineage>
        <taxon>Bacteria</taxon>
        <taxon>Pseudomonadati</taxon>
        <taxon>Pseudomonadota</taxon>
        <taxon>Alphaproteobacteria</taxon>
        <taxon>Acetobacterales</taxon>
        <taxon>Acetobacteraceae</taxon>
        <taxon>Oleomonas</taxon>
    </lineage>
</organism>
<dbReference type="Gene3D" id="3.30.2310.20">
    <property type="entry name" value="RelE-like"/>
    <property type="match status" value="1"/>
</dbReference>
<dbReference type="EMBL" id="QYUK01000011">
    <property type="protein sequence ID" value="RJF86703.1"/>
    <property type="molecule type" value="Genomic_DNA"/>
</dbReference>
<dbReference type="OrthoDB" id="8369899at2"/>
<comment type="similarity">
    <text evidence="1">Belongs to the RelE toxin family.</text>
</comment>
<dbReference type="InterPro" id="IPR035093">
    <property type="entry name" value="RelE/ParE_toxin_dom_sf"/>
</dbReference>
<evidence type="ECO:0000256" key="2">
    <source>
        <dbReference type="ARBA" id="ARBA00022649"/>
    </source>
</evidence>
<name>A0A418W9K7_9PROT</name>
<evidence type="ECO:0000256" key="1">
    <source>
        <dbReference type="ARBA" id="ARBA00006226"/>
    </source>
</evidence>
<gene>
    <name evidence="3" type="ORF">D3874_06430</name>
</gene>
<dbReference type="InterPro" id="IPR007712">
    <property type="entry name" value="RelE/ParE_toxin"/>
</dbReference>
<dbReference type="Proteomes" id="UP000284605">
    <property type="component" value="Unassembled WGS sequence"/>
</dbReference>
<keyword evidence="2" id="KW-1277">Toxin-antitoxin system</keyword>
<keyword evidence="4" id="KW-1185">Reference proteome</keyword>
<protein>
    <submittedName>
        <fullName evidence="3">Type II toxin-antitoxin system RelE/ParE family toxin</fullName>
    </submittedName>
</protein>
<proteinExistence type="inferred from homology"/>
<comment type="caution">
    <text evidence="3">The sequence shown here is derived from an EMBL/GenBank/DDBJ whole genome shotgun (WGS) entry which is preliminary data.</text>
</comment>
<dbReference type="AlphaFoldDB" id="A0A418W9K7"/>
<reference evidence="3 4" key="1">
    <citation type="submission" date="2018-09" db="EMBL/GenBank/DDBJ databases">
        <authorList>
            <person name="Zhu H."/>
        </authorList>
    </citation>
    <scope>NUCLEOTIDE SEQUENCE [LARGE SCALE GENOMIC DNA]</scope>
    <source>
        <strain evidence="3 4">K1W22B-8</strain>
    </source>
</reference>
<accession>A0A418W9K7</accession>
<dbReference type="InterPro" id="IPR051803">
    <property type="entry name" value="TA_system_RelE-like_toxin"/>
</dbReference>
<dbReference type="PANTHER" id="PTHR33755">
    <property type="entry name" value="TOXIN PARE1-RELATED"/>
    <property type="match status" value="1"/>
</dbReference>
<dbReference type="Pfam" id="PF05016">
    <property type="entry name" value="ParE_toxin"/>
    <property type="match status" value="1"/>
</dbReference>
<evidence type="ECO:0000313" key="4">
    <source>
        <dbReference type="Proteomes" id="UP000284605"/>
    </source>
</evidence>